<dbReference type="VEuPathDB" id="TrichDB:TVAG_136600"/>
<keyword evidence="1" id="KW-0175">Coiled coil</keyword>
<sequence>MDVLQKISQALQDKDVEINDNEKKINELIDTLATNNGFTKYQDMKIQNLMEYYGNIRAQIIQLDANKIKLDNKTERFQSKIKSIEIKLSHLTEEHQNLYFYYESLQKELSNQVNERNELKNRLEKEKNDKLNNIIILKVSLNDRLNEIKAKTATIESIKNETKANTETEIKKLEMKSKTDTKLMNEKIKELKDENTQLQKELRTKSQQKDIDIRTELADLSKKKKEVSNEMKDLIEEYKLQIKMFENEKNDRERRYQSLQSKYSHIRSLSNNNEPNSHEGTNEIFRADKMSQRFKNEILRNKEKYDRCKLLLQALEVDHKSIKEKINIVIKQKTEKEKQWFEGSKKVEEFEKSMNEKRSKCEERTNRLKQKLIEAKYLLENGDLQIQELEFQRKKLIIDYKEVKRRSQKVANRFSFLQNEVNEMTEKIKKQRVENINNAFKAPQSKQKSEHSLDFDSIIMESTESTKHLSEIEDLESLNSIGTLPEMNNIVKEAKDGLDKFLQELDAEREKVNAMKSEGSEYYNLVEKNKELKEKSEHFKVMNEEIIEMRKRKNLLTSDSGKKPLSNI</sequence>
<protein>
    <submittedName>
        <fullName evidence="2">Uncharacterized protein</fullName>
    </submittedName>
</protein>
<dbReference type="RefSeq" id="XP_001580515.1">
    <property type="nucleotide sequence ID" value="XM_001580465.1"/>
</dbReference>
<dbReference type="SMR" id="A2DJE2"/>
<proteinExistence type="predicted"/>
<name>A2DJE2_TRIV3</name>
<dbReference type="AlphaFoldDB" id="A2DJE2"/>
<feature type="coiled-coil region" evidence="1">
    <location>
        <begin position="347"/>
        <end position="434"/>
    </location>
</feature>
<dbReference type="STRING" id="5722.A2DJE2"/>
<accession>A2DJE2</accession>
<evidence type="ECO:0000313" key="3">
    <source>
        <dbReference type="Proteomes" id="UP000001542"/>
    </source>
</evidence>
<keyword evidence="3" id="KW-1185">Reference proteome</keyword>
<feature type="coiled-coil region" evidence="1">
    <location>
        <begin position="74"/>
        <end position="133"/>
    </location>
</feature>
<evidence type="ECO:0000256" key="1">
    <source>
        <dbReference type="SAM" id="Coils"/>
    </source>
</evidence>
<reference evidence="2" key="2">
    <citation type="journal article" date="2007" name="Science">
        <title>Draft genome sequence of the sexually transmitted pathogen Trichomonas vaginalis.</title>
        <authorList>
            <person name="Carlton J.M."/>
            <person name="Hirt R.P."/>
            <person name="Silva J.C."/>
            <person name="Delcher A.L."/>
            <person name="Schatz M."/>
            <person name="Zhao Q."/>
            <person name="Wortman J.R."/>
            <person name="Bidwell S.L."/>
            <person name="Alsmark U.C.M."/>
            <person name="Besteiro S."/>
            <person name="Sicheritz-Ponten T."/>
            <person name="Noel C.J."/>
            <person name="Dacks J.B."/>
            <person name="Foster P.G."/>
            <person name="Simillion C."/>
            <person name="Van de Peer Y."/>
            <person name="Miranda-Saavedra D."/>
            <person name="Barton G.J."/>
            <person name="Westrop G.D."/>
            <person name="Mueller S."/>
            <person name="Dessi D."/>
            <person name="Fiori P.L."/>
            <person name="Ren Q."/>
            <person name="Paulsen I."/>
            <person name="Zhang H."/>
            <person name="Bastida-Corcuera F.D."/>
            <person name="Simoes-Barbosa A."/>
            <person name="Brown M.T."/>
            <person name="Hayes R.D."/>
            <person name="Mukherjee M."/>
            <person name="Okumura C.Y."/>
            <person name="Schneider R."/>
            <person name="Smith A.J."/>
            <person name="Vanacova S."/>
            <person name="Villalvazo M."/>
            <person name="Haas B.J."/>
            <person name="Pertea M."/>
            <person name="Feldblyum T.V."/>
            <person name="Utterback T.R."/>
            <person name="Shu C.L."/>
            <person name="Osoegawa K."/>
            <person name="de Jong P.J."/>
            <person name="Hrdy I."/>
            <person name="Horvathova L."/>
            <person name="Zubacova Z."/>
            <person name="Dolezal P."/>
            <person name="Malik S.B."/>
            <person name="Logsdon J.M. Jr."/>
            <person name="Henze K."/>
            <person name="Gupta A."/>
            <person name="Wang C.C."/>
            <person name="Dunne R.L."/>
            <person name="Upcroft J.A."/>
            <person name="Upcroft P."/>
            <person name="White O."/>
            <person name="Salzberg S.L."/>
            <person name="Tang P."/>
            <person name="Chiu C.-H."/>
            <person name="Lee Y.-S."/>
            <person name="Embley T.M."/>
            <person name="Coombs G.H."/>
            <person name="Mottram J.C."/>
            <person name="Tachezy J."/>
            <person name="Fraser-Liggett C.M."/>
            <person name="Johnson P.J."/>
        </authorList>
    </citation>
    <scope>NUCLEOTIDE SEQUENCE [LARGE SCALE GENOMIC DNA]</scope>
    <source>
        <strain evidence="2">G3</strain>
    </source>
</reference>
<evidence type="ECO:0000313" key="2">
    <source>
        <dbReference type="EMBL" id="EAY19529.1"/>
    </source>
</evidence>
<feature type="coiled-coil region" evidence="1">
    <location>
        <begin position="181"/>
        <end position="262"/>
    </location>
</feature>
<reference evidence="2" key="1">
    <citation type="submission" date="2006-10" db="EMBL/GenBank/DDBJ databases">
        <authorList>
            <person name="Amadeo P."/>
            <person name="Zhao Q."/>
            <person name="Wortman J."/>
            <person name="Fraser-Liggett C."/>
            <person name="Carlton J."/>
        </authorList>
    </citation>
    <scope>NUCLEOTIDE SEQUENCE</scope>
    <source>
        <strain evidence="2">G3</strain>
    </source>
</reference>
<dbReference type="InParanoid" id="A2DJE2"/>
<dbReference type="KEGG" id="tva:5465057"/>
<gene>
    <name evidence="2" type="ORF">TVAG_136600</name>
</gene>
<dbReference type="Proteomes" id="UP000001542">
    <property type="component" value="Unassembled WGS sequence"/>
</dbReference>
<dbReference type="EMBL" id="DS113207">
    <property type="protein sequence ID" value="EAY19529.1"/>
    <property type="molecule type" value="Genomic_DNA"/>
</dbReference>
<organism evidence="2 3">
    <name type="scientific">Trichomonas vaginalis (strain ATCC PRA-98 / G3)</name>
    <dbReference type="NCBI Taxonomy" id="412133"/>
    <lineage>
        <taxon>Eukaryota</taxon>
        <taxon>Metamonada</taxon>
        <taxon>Parabasalia</taxon>
        <taxon>Trichomonadida</taxon>
        <taxon>Trichomonadidae</taxon>
        <taxon>Trichomonas</taxon>
    </lineage>
</organism>
<feature type="coiled-coil region" evidence="1">
    <location>
        <begin position="491"/>
        <end position="518"/>
    </location>
</feature>
<dbReference type="VEuPathDB" id="TrichDB:TVAGG3_0543250"/>